<protein>
    <submittedName>
        <fullName evidence="1">Uncharacterized protein</fullName>
    </submittedName>
</protein>
<dbReference type="AlphaFoldDB" id="A0AAD8HU19"/>
<proteinExistence type="predicted"/>
<gene>
    <name evidence="1" type="ORF">POM88_029642</name>
</gene>
<accession>A0AAD8HU19</accession>
<reference evidence="1" key="1">
    <citation type="submission" date="2023-02" db="EMBL/GenBank/DDBJ databases">
        <title>Genome of toxic invasive species Heracleum sosnowskyi carries increased number of genes despite the absence of recent whole-genome duplications.</title>
        <authorList>
            <person name="Schelkunov M."/>
            <person name="Shtratnikova V."/>
            <person name="Makarenko M."/>
            <person name="Klepikova A."/>
            <person name="Omelchenko D."/>
            <person name="Novikova G."/>
            <person name="Obukhova E."/>
            <person name="Bogdanov V."/>
            <person name="Penin A."/>
            <person name="Logacheva M."/>
        </authorList>
    </citation>
    <scope>NUCLEOTIDE SEQUENCE</scope>
    <source>
        <strain evidence="1">Hsosn_3</strain>
        <tissue evidence="1">Leaf</tissue>
    </source>
</reference>
<reference evidence="1" key="2">
    <citation type="submission" date="2023-05" db="EMBL/GenBank/DDBJ databases">
        <authorList>
            <person name="Schelkunov M.I."/>
        </authorList>
    </citation>
    <scope>NUCLEOTIDE SEQUENCE</scope>
    <source>
        <strain evidence="1">Hsosn_3</strain>
        <tissue evidence="1">Leaf</tissue>
    </source>
</reference>
<organism evidence="1 2">
    <name type="scientific">Heracleum sosnowskyi</name>
    <dbReference type="NCBI Taxonomy" id="360622"/>
    <lineage>
        <taxon>Eukaryota</taxon>
        <taxon>Viridiplantae</taxon>
        <taxon>Streptophyta</taxon>
        <taxon>Embryophyta</taxon>
        <taxon>Tracheophyta</taxon>
        <taxon>Spermatophyta</taxon>
        <taxon>Magnoliopsida</taxon>
        <taxon>eudicotyledons</taxon>
        <taxon>Gunneridae</taxon>
        <taxon>Pentapetalae</taxon>
        <taxon>asterids</taxon>
        <taxon>campanulids</taxon>
        <taxon>Apiales</taxon>
        <taxon>Apiaceae</taxon>
        <taxon>Apioideae</taxon>
        <taxon>apioid superclade</taxon>
        <taxon>Tordylieae</taxon>
        <taxon>Tordyliinae</taxon>
        <taxon>Heracleum</taxon>
    </lineage>
</organism>
<keyword evidence="2" id="KW-1185">Reference proteome</keyword>
<dbReference type="EMBL" id="JAUIZM010000007">
    <property type="protein sequence ID" value="KAK1373449.1"/>
    <property type="molecule type" value="Genomic_DNA"/>
</dbReference>
<evidence type="ECO:0000313" key="2">
    <source>
        <dbReference type="Proteomes" id="UP001237642"/>
    </source>
</evidence>
<comment type="caution">
    <text evidence="1">The sequence shown here is derived from an EMBL/GenBank/DDBJ whole genome shotgun (WGS) entry which is preliminary data.</text>
</comment>
<evidence type="ECO:0000313" key="1">
    <source>
        <dbReference type="EMBL" id="KAK1373449.1"/>
    </source>
</evidence>
<sequence length="152" mass="17021">MGEVDDASPPSFHSYVVNDANSPISENFMNMEDVKKLMDMEDEAPEVEEPKTPMGFNSLNTWSINIQVGINFGLQIEEKKGAILEALENDSLILERDLEEAMVKYKGEEKVMQGYAFSEDGLLSQEAIKLLDNGSLLHISKSFKKAVIDMDE</sequence>
<name>A0AAD8HU19_9APIA</name>
<dbReference type="Proteomes" id="UP001237642">
    <property type="component" value="Unassembled WGS sequence"/>
</dbReference>